<accession>A0A427AQS7</accession>
<evidence type="ECO:0000313" key="7">
    <source>
        <dbReference type="Proteomes" id="UP000287651"/>
    </source>
</evidence>
<comment type="caution">
    <text evidence="6">The sequence shown here is derived from an EMBL/GenBank/DDBJ whole genome shotgun (WGS) entry which is preliminary data.</text>
</comment>
<name>A0A427AQS7_ENSVE</name>
<keyword evidence="5" id="KW-0472">Membrane</keyword>
<proteinExistence type="inferred from homology"/>
<evidence type="ECO:0000256" key="2">
    <source>
        <dbReference type="ARBA" id="ARBA00006824"/>
    </source>
</evidence>
<evidence type="ECO:0000256" key="5">
    <source>
        <dbReference type="ARBA" id="ARBA00023136"/>
    </source>
</evidence>
<dbReference type="GO" id="GO:0016020">
    <property type="term" value="C:membrane"/>
    <property type="evidence" value="ECO:0007669"/>
    <property type="project" value="UniProtKB-SubCell"/>
</dbReference>
<gene>
    <name evidence="6" type="ORF">B296_00014068</name>
</gene>
<dbReference type="AlphaFoldDB" id="A0A427AQS7"/>
<protein>
    <submittedName>
        <fullName evidence="6">Uncharacterized protein</fullName>
    </submittedName>
</protein>
<sequence>MFLTSGETRGEIIARLKRDMIPTVKRGFMYWPVCDFITFKFIPVLLQVHIFLSTLTIMHGLEMSSTDTIMQFTFFSALGMQFILFPLDNIPHIHGKPAESKRPEEVSGKLLSEFAVL</sequence>
<evidence type="ECO:0000256" key="3">
    <source>
        <dbReference type="ARBA" id="ARBA00022692"/>
    </source>
</evidence>
<keyword evidence="3" id="KW-0812">Transmembrane</keyword>
<comment type="subcellular location">
    <subcellularLocation>
        <location evidence="1">Membrane</location>
        <topology evidence="1">Multi-pass membrane protein</topology>
    </subcellularLocation>
</comment>
<evidence type="ECO:0000256" key="1">
    <source>
        <dbReference type="ARBA" id="ARBA00004141"/>
    </source>
</evidence>
<evidence type="ECO:0000313" key="6">
    <source>
        <dbReference type="EMBL" id="RRT78570.1"/>
    </source>
</evidence>
<dbReference type="Pfam" id="PF04117">
    <property type="entry name" value="Mpv17_PMP22"/>
    <property type="match status" value="1"/>
</dbReference>
<dbReference type="InterPro" id="IPR007248">
    <property type="entry name" value="Mpv17_PMP22"/>
</dbReference>
<comment type="similarity">
    <text evidence="2">Belongs to the peroxisomal membrane protein PXMP2/4 family.</text>
</comment>
<organism evidence="6 7">
    <name type="scientific">Ensete ventricosum</name>
    <name type="common">Abyssinian banana</name>
    <name type="synonym">Musa ensete</name>
    <dbReference type="NCBI Taxonomy" id="4639"/>
    <lineage>
        <taxon>Eukaryota</taxon>
        <taxon>Viridiplantae</taxon>
        <taxon>Streptophyta</taxon>
        <taxon>Embryophyta</taxon>
        <taxon>Tracheophyta</taxon>
        <taxon>Spermatophyta</taxon>
        <taxon>Magnoliopsida</taxon>
        <taxon>Liliopsida</taxon>
        <taxon>Zingiberales</taxon>
        <taxon>Musaceae</taxon>
        <taxon>Ensete</taxon>
    </lineage>
</organism>
<evidence type="ECO:0000256" key="4">
    <source>
        <dbReference type="ARBA" id="ARBA00022989"/>
    </source>
</evidence>
<dbReference type="Proteomes" id="UP000287651">
    <property type="component" value="Unassembled WGS sequence"/>
</dbReference>
<keyword evidence="4" id="KW-1133">Transmembrane helix</keyword>
<dbReference type="EMBL" id="AMZH03001641">
    <property type="protein sequence ID" value="RRT78570.1"/>
    <property type="molecule type" value="Genomic_DNA"/>
</dbReference>
<reference evidence="7" key="1">
    <citation type="journal article" date="2014" name="Agronomy (Basel)">
        <title>A Draft Genome Sequence for Ensete ventricosum, the Drought-Tolerant Tree Against Hunger.</title>
        <authorList>
            <person name="Harrison J."/>
            <person name="Moore K.A."/>
            <person name="Paszkiewicz K."/>
            <person name="Jones T."/>
            <person name="Grant M."/>
            <person name="Ambacheew D."/>
            <person name="Muzemil S."/>
            <person name="Studholme D.J."/>
        </authorList>
    </citation>
    <scope>NUCLEOTIDE SEQUENCE [LARGE SCALE GENOMIC DNA]</scope>
</reference>